<dbReference type="Pfam" id="PF02463">
    <property type="entry name" value="SMC_N"/>
    <property type="match status" value="1"/>
</dbReference>
<dbReference type="GO" id="GO:0003677">
    <property type="term" value="F:DNA binding"/>
    <property type="evidence" value="ECO:0007669"/>
    <property type="project" value="UniProtKB-KW"/>
</dbReference>
<reference evidence="9" key="1">
    <citation type="submission" date="2020-05" db="EMBL/GenBank/DDBJ databases">
        <authorList>
            <person name="Chiriac C."/>
            <person name="Salcher M."/>
            <person name="Ghai R."/>
            <person name="Kavagutti S V."/>
        </authorList>
    </citation>
    <scope>NUCLEOTIDE SEQUENCE</scope>
</reference>
<feature type="coiled-coil region" evidence="7">
    <location>
        <begin position="652"/>
        <end position="679"/>
    </location>
</feature>
<proteinExistence type="inferred from homology"/>
<dbReference type="AlphaFoldDB" id="A0A6J7B3F1"/>
<feature type="coiled-coil region" evidence="7">
    <location>
        <begin position="722"/>
        <end position="756"/>
    </location>
</feature>
<evidence type="ECO:0000256" key="2">
    <source>
        <dbReference type="ARBA" id="ARBA00022490"/>
    </source>
</evidence>
<dbReference type="FunFam" id="3.40.50.300:FF:000901">
    <property type="entry name" value="Chromosome partition protein Smc"/>
    <property type="match status" value="1"/>
</dbReference>
<evidence type="ECO:0000256" key="5">
    <source>
        <dbReference type="ARBA" id="ARBA00023054"/>
    </source>
</evidence>
<keyword evidence="2" id="KW-0963">Cytoplasm</keyword>
<dbReference type="SUPFAM" id="SSF52540">
    <property type="entry name" value="P-loop containing nucleoside triphosphate hydrolases"/>
    <property type="match status" value="1"/>
</dbReference>
<dbReference type="HAMAP" id="MF_01894">
    <property type="entry name" value="Smc_prok"/>
    <property type="match status" value="1"/>
</dbReference>
<dbReference type="InterPro" id="IPR011890">
    <property type="entry name" value="SMC_prok"/>
</dbReference>
<dbReference type="InterPro" id="IPR010935">
    <property type="entry name" value="SMC_hinge"/>
</dbReference>
<dbReference type="GO" id="GO:0005737">
    <property type="term" value="C:cytoplasm"/>
    <property type="evidence" value="ECO:0007669"/>
    <property type="project" value="UniProtKB-SubCell"/>
</dbReference>
<feature type="domain" description="SMC hinge" evidence="8">
    <location>
        <begin position="512"/>
        <end position="621"/>
    </location>
</feature>
<accession>A0A6J7B3F1</accession>
<protein>
    <submittedName>
        <fullName evidence="9">Unannotated protein</fullName>
    </submittedName>
</protein>
<dbReference type="CDD" id="cd03278">
    <property type="entry name" value="ABC_SMC_barmotin"/>
    <property type="match status" value="1"/>
</dbReference>
<dbReference type="Gene3D" id="1.20.1060.20">
    <property type="match status" value="1"/>
</dbReference>
<evidence type="ECO:0000259" key="8">
    <source>
        <dbReference type="SMART" id="SM00968"/>
    </source>
</evidence>
<dbReference type="InterPro" id="IPR036277">
    <property type="entry name" value="SMC_hinge_sf"/>
</dbReference>
<organism evidence="9">
    <name type="scientific">freshwater metagenome</name>
    <dbReference type="NCBI Taxonomy" id="449393"/>
    <lineage>
        <taxon>unclassified sequences</taxon>
        <taxon>metagenomes</taxon>
        <taxon>ecological metagenomes</taxon>
    </lineage>
</organism>
<dbReference type="SMART" id="SM00968">
    <property type="entry name" value="SMC_hinge"/>
    <property type="match status" value="1"/>
</dbReference>
<evidence type="ECO:0000256" key="7">
    <source>
        <dbReference type="SAM" id="Coils"/>
    </source>
</evidence>
<dbReference type="InterPro" id="IPR024704">
    <property type="entry name" value="SMC"/>
</dbReference>
<feature type="coiled-coil region" evidence="7">
    <location>
        <begin position="248"/>
        <end position="275"/>
    </location>
</feature>
<keyword evidence="4" id="KW-0067">ATP-binding</keyword>
<evidence type="ECO:0000256" key="6">
    <source>
        <dbReference type="ARBA" id="ARBA00023125"/>
    </source>
</evidence>
<dbReference type="GO" id="GO:0005524">
    <property type="term" value="F:ATP binding"/>
    <property type="evidence" value="ECO:0007669"/>
    <property type="project" value="UniProtKB-KW"/>
</dbReference>
<dbReference type="PANTHER" id="PTHR43977">
    <property type="entry name" value="STRUCTURAL MAINTENANCE OF CHROMOSOMES PROTEIN 3"/>
    <property type="match status" value="1"/>
</dbReference>
<dbReference type="SUPFAM" id="SSF75553">
    <property type="entry name" value="Smc hinge domain"/>
    <property type="match status" value="1"/>
</dbReference>
<dbReference type="Gene3D" id="3.30.70.1620">
    <property type="match status" value="1"/>
</dbReference>
<name>A0A6J7B3F1_9ZZZZ</name>
<evidence type="ECO:0000256" key="4">
    <source>
        <dbReference type="ARBA" id="ARBA00022840"/>
    </source>
</evidence>
<dbReference type="InterPro" id="IPR003395">
    <property type="entry name" value="RecF/RecN/SMC_N"/>
</dbReference>
<gene>
    <name evidence="9" type="ORF">UFOPK3243_00024</name>
</gene>
<evidence type="ECO:0000256" key="1">
    <source>
        <dbReference type="ARBA" id="ARBA00004496"/>
    </source>
</evidence>
<keyword evidence="5 7" id="KW-0175">Coiled coil</keyword>
<feature type="coiled-coil region" evidence="7">
    <location>
        <begin position="167"/>
        <end position="201"/>
    </location>
</feature>
<dbReference type="NCBIfam" id="TIGR02168">
    <property type="entry name" value="SMC_prok_B"/>
    <property type="match status" value="1"/>
</dbReference>
<dbReference type="GO" id="GO:0016887">
    <property type="term" value="F:ATP hydrolysis activity"/>
    <property type="evidence" value="ECO:0007669"/>
    <property type="project" value="InterPro"/>
</dbReference>
<keyword evidence="3" id="KW-0547">Nucleotide-binding</keyword>
<feature type="coiled-coil region" evidence="7">
    <location>
        <begin position="981"/>
        <end position="1022"/>
    </location>
</feature>
<evidence type="ECO:0000256" key="3">
    <source>
        <dbReference type="ARBA" id="ARBA00022741"/>
    </source>
</evidence>
<dbReference type="InterPro" id="IPR027417">
    <property type="entry name" value="P-loop_NTPase"/>
</dbReference>
<evidence type="ECO:0000313" key="9">
    <source>
        <dbReference type="EMBL" id="CAB4839303.1"/>
    </source>
</evidence>
<dbReference type="Pfam" id="PF06470">
    <property type="entry name" value="SMC_hinge"/>
    <property type="match status" value="1"/>
</dbReference>
<feature type="coiled-coil region" evidence="7">
    <location>
        <begin position="356"/>
        <end position="439"/>
    </location>
</feature>
<keyword evidence="6" id="KW-0238">DNA-binding</keyword>
<dbReference type="PIRSF" id="PIRSF005719">
    <property type="entry name" value="SMC"/>
    <property type="match status" value="1"/>
</dbReference>
<dbReference type="Gene3D" id="3.40.50.300">
    <property type="entry name" value="P-loop containing nucleotide triphosphate hydrolases"/>
    <property type="match status" value="2"/>
</dbReference>
<dbReference type="EMBL" id="CAFAZZ010000001">
    <property type="protein sequence ID" value="CAB4839303.1"/>
    <property type="molecule type" value="Genomic_DNA"/>
</dbReference>
<dbReference type="GO" id="GO:0007062">
    <property type="term" value="P:sister chromatid cohesion"/>
    <property type="evidence" value="ECO:0007669"/>
    <property type="project" value="InterPro"/>
</dbReference>
<dbReference type="GO" id="GO:0030261">
    <property type="term" value="P:chromosome condensation"/>
    <property type="evidence" value="ECO:0007669"/>
    <property type="project" value="InterPro"/>
</dbReference>
<sequence length="1178" mass="128370">MYLKSLTLKGFKSFASATTLRLEPGITCVVGPNGSGKSNVVDALTWVMGEQGAKSLRGGKMEDVIFAGTSGRAPLGRAEVAVTIDNTDGALPIDYTEVTISRILFRNGQSEYQINGEASRLLDIQELLSDSGIGREMHVIVGQGQLDAILMATPEERRGFIEEAAGVLKHRKRKEKALRKLDSMQANLARVNDLTVELRRQLRPLGKQAEVAKKAATIQADLRDAKLRLLADDYISLSKTLDAEVADENALRERRGQVEAELDKVRRREEELDAQSAFESPLLIKAQENYYSLSALREKFRGTQSLAQERSRFLAEEAEEARSAGRDPVALDQEAAVLRSEEAQLRNGVVAAQSALAAATASLASAEAALKSEEDTIAAAMRAIADQREGTARQEGHIKSLAARLEAITEEISRLQAARTEAQSRVDSAKSDYAKFEMEIGNADAGEQGLDSQFNNSKSALESAKSVHAELVEAERAADRERNATESKLEAMRLTSSSRDGAAALIRDSRGVQILGSIASLIQIDSGWEAATAAALGALADAVVVKDLSSAVSALTTLRSENLGQADVLVYEPGGNSSSQVPSGLTSLLNHVRSSEISELLASLLATTVVADNARGAESILRQHPTVTVVTRDGDVITSKRARGGSASSSSLIEIKALVDDLTKKLEDLNHKCDRLKFEISSAATDVEGKQAAFDAALGKLNESDARIAALTEQLAVSGQNIKSATAEVERLTLAINEATAAKSRDENELSIASNQLQNHGEITEPDHTRAETLRNDVSTARTTEVEARLAVRTSEERLTSIAARAQALETSAQAEREASERAVSRRGARARGAVISQAIAEAAYEALIHIERSIAKAQTERSRLEVNRSDREGETLTVRARNRELTQQLDQLTSSVHRDEIARAEQRMRVETLENKAVEELGIDIPTLIAEYGPDKDVPTFIETDTGEIVATELIPYRRDQQEKRLAATERSLTLLGKINPLALEEYNALEERLKFLAEQLEDLKRTKKDLLDIIKEVDDRVQQIFMQAYEEVAEHFKDIFARLFPGGDGRLFLTNPDDLLNTGVDVEARPPGKRVKRLSLLSGGEKSLTAVAMLVAIFKARPSPFYVLDEVEAALDDVNLGRLLTVLEELRESSQLIIITHQKRTMEIADALYGVTMRGDGVTEVISQRLRESETA</sequence>
<comment type="subcellular location">
    <subcellularLocation>
        <location evidence="1">Cytoplasm</location>
    </subcellularLocation>
</comment>
<dbReference type="GO" id="GO:0005694">
    <property type="term" value="C:chromosome"/>
    <property type="evidence" value="ECO:0007669"/>
    <property type="project" value="InterPro"/>
</dbReference>
<dbReference type="FunFam" id="3.40.50.300:FF:000984">
    <property type="entry name" value="Chromosome partition protein Smc"/>
    <property type="match status" value="1"/>
</dbReference>